<sequence>QAYTIKGEQKRMYRPERTSALSTMQTNHRETRSPTSRKRPCIFCSRDHWDSDCDIYSNGQRPNEAPQNTEAICLKDSHQGETRKAKNVFIARLHITAPYVKKEAHQLLTLRLFRRSMNQYIQTKRKVRYYLSTANAQLSICTVDNEIITINTHVVEYLTQEIRVVDIPVKKQCEDLTSHWDKPDILIGADCFFKFVDSQDKKELRSGYIMVHSKVGPMITGEGYIDELCDSKGHSIPIICSVYTNLNSELEKFWRLEMIGIHESPTEDDDERAIDHFNKTIIKLDGRYEVCWSWKDSKQRLSNNYGLCIGRLKNLVRRLNSSSHLHDYDNTIKDQLLKGVIEEVNETCELDETESERSITNRIQEVTDSPTNYNKVKGKEIEVTDGPIASRTRKAQQQSTPAGNTVKDNSNSLTKALFVMTILSLMSTQAIATKNCNWTSGIPFSIPERWSCDNKTNHTMINLNCGFNNSYLMKKNIILDVNNNIDDKSIANLNQTQETTKRLLLMEFP</sequence>
<keyword evidence="2" id="KW-1185">Reference proteome</keyword>
<reference evidence="3" key="2">
    <citation type="submission" date="2016-11" db="UniProtKB">
        <authorList>
            <consortium name="WormBaseParasite"/>
        </authorList>
    </citation>
    <scope>IDENTIFICATION</scope>
</reference>
<evidence type="ECO:0000313" key="3">
    <source>
        <dbReference type="WBParaSite" id="EN70_801"/>
    </source>
</evidence>
<feature type="region of interest" description="Disordered" evidence="1">
    <location>
        <begin position="1"/>
        <end position="37"/>
    </location>
</feature>
<dbReference type="AlphaFoldDB" id="A0A1I7VZH4"/>
<feature type="compositionally biased region" description="Basic and acidic residues" evidence="1">
    <location>
        <begin position="7"/>
        <end position="17"/>
    </location>
</feature>
<dbReference type="WBParaSite" id="EN70_801">
    <property type="protein sequence ID" value="EN70_801"/>
    <property type="gene ID" value="EN70_801"/>
</dbReference>
<evidence type="ECO:0000313" key="2">
    <source>
        <dbReference type="Proteomes" id="UP000095285"/>
    </source>
</evidence>
<accession>A0A1I7VZH4</accession>
<name>A0A1I7VZH4_LOALO</name>
<protein>
    <submittedName>
        <fullName evidence="3">DUF1758 domain-containing protein</fullName>
    </submittedName>
</protein>
<reference evidence="2" key="1">
    <citation type="submission" date="2012-04" db="EMBL/GenBank/DDBJ databases">
        <title>The Genome Sequence of Loa loa.</title>
        <authorList>
            <consortium name="The Broad Institute Genome Sequencing Platform"/>
            <consortium name="Broad Institute Genome Sequencing Center for Infectious Disease"/>
            <person name="Nutman T.B."/>
            <person name="Fink D.L."/>
            <person name="Russ C."/>
            <person name="Young S."/>
            <person name="Zeng Q."/>
            <person name="Gargeya S."/>
            <person name="Alvarado L."/>
            <person name="Berlin A."/>
            <person name="Chapman S.B."/>
            <person name="Chen Z."/>
            <person name="Freedman E."/>
            <person name="Gellesch M."/>
            <person name="Goldberg J."/>
            <person name="Griggs A."/>
            <person name="Gujja S."/>
            <person name="Heilman E.R."/>
            <person name="Heiman D."/>
            <person name="Howarth C."/>
            <person name="Mehta T."/>
            <person name="Neiman D."/>
            <person name="Pearson M."/>
            <person name="Roberts A."/>
            <person name="Saif S."/>
            <person name="Shea T."/>
            <person name="Shenoy N."/>
            <person name="Sisk P."/>
            <person name="Stolte C."/>
            <person name="Sykes S."/>
            <person name="White J."/>
            <person name="Yandava C."/>
            <person name="Haas B."/>
            <person name="Henn M.R."/>
            <person name="Nusbaum C."/>
            <person name="Birren B."/>
        </authorList>
    </citation>
    <scope>NUCLEOTIDE SEQUENCE [LARGE SCALE GENOMIC DNA]</scope>
</reference>
<dbReference type="Proteomes" id="UP000095285">
    <property type="component" value="Unassembled WGS sequence"/>
</dbReference>
<proteinExistence type="predicted"/>
<organism evidence="2 3">
    <name type="scientific">Loa loa</name>
    <name type="common">Eye worm</name>
    <name type="synonym">Filaria loa</name>
    <dbReference type="NCBI Taxonomy" id="7209"/>
    <lineage>
        <taxon>Eukaryota</taxon>
        <taxon>Metazoa</taxon>
        <taxon>Ecdysozoa</taxon>
        <taxon>Nematoda</taxon>
        <taxon>Chromadorea</taxon>
        <taxon>Rhabditida</taxon>
        <taxon>Spirurina</taxon>
        <taxon>Spiruromorpha</taxon>
        <taxon>Filarioidea</taxon>
        <taxon>Onchocercidae</taxon>
        <taxon>Loa</taxon>
    </lineage>
</organism>
<evidence type="ECO:0000256" key="1">
    <source>
        <dbReference type="SAM" id="MobiDB-lite"/>
    </source>
</evidence>